<evidence type="ECO:0000313" key="2">
    <source>
        <dbReference type="EMBL" id="EDX03329.1"/>
    </source>
</evidence>
<feature type="chain" id="PRO_5002823361" evidence="1">
    <location>
        <begin position="23"/>
        <end position="196"/>
    </location>
</feature>
<protein>
    <submittedName>
        <fullName evidence="2">GD22916</fullName>
    </submittedName>
</protein>
<dbReference type="InterPro" id="IPR010512">
    <property type="entry name" value="DUF1091"/>
</dbReference>
<dbReference type="PANTHER" id="PTHR20898">
    <property type="entry name" value="DAEDALUS ON 3-RELATED-RELATED"/>
    <property type="match status" value="1"/>
</dbReference>
<dbReference type="PhylomeDB" id="B4Q738"/>
<dbReference type="EMBL" id="CM000361">
    <property type="protein sequence ID" value="EDX03329.1"/>
    <property type="molecule type" value="Genomic_DNA"/>
</dbReference>
<evidence type="ECO:0000313" key="3">
    <source>
        <dbReference type="Proteomes" id="UP000000304"/>
    </source>
</evidence>
<dbReference type="OrthoDB" id="7840513at2759"/>
<dbReference type="PANTHER" id="PTHR20898:SF0">
    <property type="entry name" value="DAEDALUS ON 3-RELATED"/>
    <property type="match status" value="1"/>
</dbReference>
<reference evidence="2 3" key="1">
    <citation type="journal article" date="2007" name="Nature">
        <title>Evolution of genes and genomes on the Drosophila phylogeny.</title>
        <authorList>
            <consortium name="Drosophila 12 Genomes Consortium"/>
            <person name="Clark A.G."/>
            <person name="Eisen M.B."/>
            <person name="Smith D.R."/>
            <person name="Bergman C.M."/>
            <person name="Oliver B."/>
            <person name="Markow T.A."/>
            <person name="Kaufman T.C."/>
            <person name="Kellis M."/>
            <person name="Gelbart W."/>
            <person name="Iyer V.N."/>
            <person name="Pollard D.A."/>
            <person name="Sackton T.B."/>
            <person name="Larracuente A.M."/>
            <person name="Singh N.D."/>
            <person name="Abad J.P."/>
            <person name="Abt D.N."/>
            <person name="Adryan B."/>
            <person name="Aguade M."/>
            <person name="Akashi H."/>
            <person name="Anderson W.W."/>
            <person name="Aquadro C.F."/>
            <person name="Ardell D.H."/>
            <person name="Arguello R."/>
            <person name="Artieri C.G."/>
            <person name="Barbash D.A."/>
            <person name="Barker D."/>
            <person name="Barsanti P."/>
            <person name="Batterham P."/>
            <person name="Batzoglou S."/>
            <person name="Begun D."/>
            <person name="Bhutkar A."/>
            <person name="Blanco E."/>
            <person name="Bosak S.A."/>
            <person name="Bradley R.K."/>
            <person name="Brand A.D."/>
            <person name="Brent M.R."/>
            <person name="Brooks A.N."/>
            <person name="Brown R.H."/>
            <person name="Butlin R.K."/>
            <person name="Caggese C."/>
            <person name="Calvi B.R."/>
            <person name="Bernardo de Carvalho A."/>
            <person name="Caspi A."/>
            <person name="Castrezana S."/>
            <person name="Celniker S.E."/>
            <person name="Chang J.L."/>
            <person name="Chapple C."/>
            <person name="Chatterji S."/>
            <person name="Chinwalla A."/>
            <person name="Civetta A."/>
            <person name="Clifton S.W."/>
            <person name="Comeron J.M."/>
            <person name="Costello J.C."/>
            <person name="Coyne J.A."/>
            <person name="Daub J."/>
            <person name="David R.G."/>
            <person name="Delcher A.L."/>
            <person name="Delehaunty K."/>
            <person name="Do C.B."/>
            <person name="Ebling H."/>
            <person name="Edwards K."/>
            <person name="Eickbush T."/>
            <person name="Evans J.D."/>
            <person name="Filipski A."/>
            <person name="Findeiss S."/>
            <person name="Freyhult E."/>
            <person name="Fulton L."/>
            <person name="Fulton R."/>
            <person name="Garcia A.C."/>
            <person name="Gardiner A."/>
            <person name="Garfield D.A."/>
            <person name="Garvin B.E."/>
            <person name="Gibson G."/>
            <person name="Gilbert D."/>
            <person name="Gnerre S."/>
            <person name="Godfrey J."/>
            <person name="Good R."/>
            <person name="Gotea V."/>
            <person name="Gravely B."/>
            <person name="Greenberg A.J."/>
            <person name="Griffiths-Jones S."/>
            <person name="Gross S."/>
            <person name="Guigo R."/>
            <person name="Gustafson E.A."/>
            <person name="Haerty W."/>
            <person name="Hahn M.W."/>
            <person name="Halligan D.L."/>
            <person name="Halpern A.L."/>
            <person name="Halter G.M."/>
            <person name="Han M.V."/>
            <person name="Heger A."/>
            <person name="Hillier L."/>
            <person name="Hinrichs A.S."/>
            <person name="Holmes I."/>
            <person name="Hoskins R.A."/>
            <person name="Hubisz M.J."/>
            <person name="Hultmark D."/>
            <person name="Huntley M.A."/>
            <person name="Jaffe D.B."/>
            <person name="Jagadeeshan S."/>
            <person name="Jeck W.R."/>
            <person name="Johnson J."/>
            <person name="Jones C.D."/>
            <person name="Jordan W.C."/>
            <person name="Karpen G.H."/>
            <person name="Kataoka E."/>
            <person name="Keightley P.D."/>
            <person name="Kheradpour P."/>
            <person name="Kirkness E.F."/>
            <person name="Koerich L.B."/>
            <person name="Kristiansen K."/>
            <person name="Kudrna D."/>
            <person name="Kulathinal R.J."/>
            <person name="Kumar S."/>
            <person name="Kwok R."/>
            <person name="Lander E."/>
            <person name="Langley C.H."/>
            <person name="Lapoint R."/>
            <person name="Lazzaro B.P."/>
            <person name="Lee S.J."/>
            <person name="Levesque L."/>
            <person name="Li R."/>
            <person name="Lin C.F."/>
            <person name="Lin M.F."/>
            <person name="Lindblad-Toh K."/>
            <person name="Llopart A."/>
            <person name="Long M."/>
            <person name="Low L."/>
            <person name="Lozovsky E."/>
            <person name="Lu J."/>
            <person name="Luo M."/>
            <person name="Machado C.A."/>
            <person name="Makalowski W."/>
            <person name="Marzo M."/>
            <person name="Matsuda M."/>
            <person name="Matzkin L."/>
            <person name="McAllister B."/>
            <person name="McBride C.S."/>
            <person name="McKernan B."/>
            <person name="McKernan K."/>
            <person name="Mendez-Lago M."/>
            <person name="Minx P."/>
            <person name="Mollenhauer M.U."/>
            <person name="Montooth K."/>
            <person name="Mount S.M."/>
            <person name="Mu X."/>
            <person name="Myers E."/>
            <person name="Negre B."/>
            <person name="Newfeld S."/>
            <person name="Nielsen R."/>
            <person name="Noor M.A."/>
            <person name="O'Grady P."/>
            <person name="Pachter L."/>
            <person name="Papaceit M."/>
            <person name="Parisi M.J."/>
            <person name="Parisi M."/>
            <person name="Parts L."/>
            <person name="Pedersen J.S."/>
            <person name="Pesole G."/>
            <person name="Phillippy A.M."/>
            <person name="Ponting C.P."/>
            <person name="Pop M."/>
            <person name="Porcelli D."/>
            <person name="Powell J.R."/>
            <person name="Prohaska S."/>
            <person name="Pruitt K."/>
            <person name="Puig M."/>
            <person name="Quesneville H."/>
            <person name="Ram K.R."/>
            <person name="Rand D."/>
            <person name="Rasmussen M.D."/>
            <person name="Reed L.K."/>
            <person name="Reenan R."/>
            <person name="Reily A."/>
            <person name="Remington K.A."/>
            <person name="Rieger T.T."/>
            <person name="Ritchie M.G."/>
            <person name="Robin C."/>
            <person name="Rogers Y.H."/>
            <person name="Rohde C."/>
            <person name="Rozas J."/>
            <person name="Rubenfield M.J."/>
            <person name="Ruiz A."/>
            <person name="Russo S."/>
            <person name="Salzberg S.L."/>
            <person name="Sanchez-Gracia A."/>
            <person name="Saranga D.J."/>
            <person name="Sato H."/>
            <person name="Schaeffer S.W."/>
            <person name="Schatz M.C."/>
            <person name="Schlenke T."/>
            <person name="Schwartz R."/>
            <person name="Segarra C."/>
            <person name="Singh R.S."/>
            <person name="Sirot L."/>
            <person name="Sirota M."/>
            <person name="Sisneros N.B."/>
            <person name="Smith C.D."/>
            <person name="Smith T.F."/>
            <person name="Spieth J."/>
            <person name="Stage D.E."/>
            <person name="Stark A."/>
            <person name="Stephan W."/>
            <person name="Strausberg R.L."/>
            <person name="Strempel S."/>
            <person name="Sturgill D."/>
            <person name="Sutton G."/>
            <person name="Sutton G.G."/>
            <person name="Tao W."/>
            <person name="Teichmann S."/>
            <person name="Tobari Y.N."/>
            <person name="Tomimura Y."/>
            <person name="Tsolas J.M."/>
            <person name="Valente V.L."/>
            <person name="Venter E."/>
            <person name="Venter J.C."/>
            <person name="Vicario S."/>
            <person name="Vieira F.G."/>
            <person name="Vilella A.J."/>
            <person name="Villasante A."/>
            <person name="Walenz B."/>
            <person name="Wang J."/>
            <person name="Wasserman M."/>
            <person name="Watts T."/>
            <person name="Wilson D."/>
            <person name="Wilson R.K."/>
            <person name="Wing R.A."/>
            <person name="Wolfner M.F."/>
            <person name="Wong A."/>
            <person name="Wong G.K."/>
            <person name="Wu C.I."/>
            <person name="Wu G."/>
            <person name="Yamamoto D."/>
            <person name="Yang H.P."/>
            <person name="Yang S.P."/>
            <person name="Yorke J.A."/>
            <person name="Yoshida K."/>
            <person name="Zdobnov E."/>
            <person name="Zhang P."/>
            <person name="Zhang Y."/>
            <person name="Zimin A.V."/>
            <person name="Baldwin J."/>
            <person name="Abdouelleil A."/>
            <person name="Abdulkadir J."/>
            <person name="Abebe A."/>
            <person name="Abera B."/>
            <person name="Abreu J."/>
            <person name="Acer S.C."/>
            <person name="Aftuck L."/>
            <person name="Alexander A."/>
            <person name="An P."/>
            <person name="Anderson E."/>
            <person name="Anderson S."/>
            <person name="Arachi H."/>
            <person name="Azer M."/>
            <person name="Bachantsang P."/>
            <person name="Barry A."/>
            <person name="Bayul T."/>
            <person name="Berlin A."/>
            <person name="Bessette D."/>
            <person name="Bloom T."/>
            <person name="Blye J."/>
            <person name="Boguslavskiy L."/>
            <person name="Bonnet C."/>
            <person name="Boukhgalter B."/>
            <person name="Bourzgui I."/>
            <person name="Brown A."/>
            <person name="Cahill P."/>
            <person name="Channer S."/>
            <person name="Cheshatsang Y."/>
            <person name="Chuda L."/>
            <person name="Citroen M."/>
            <person name="Collymore A."/>
            <person name="Cooke P."/>
            <person name="Costello M."/>
            <person name="D'Aco K."/>
            <person name="Daza R."/>
            <person name="De Haan G."/>
            <person name="DeGray S."/>
            <person name="DeMaso C."/>
            <person name="Dhargay N."/>
            <person name="Dooley K."/>
            <person name="Dooley E."/>
            <person name="Doricent M."/>
            <person name="Dorje P."/>
            <person name="Dorjee K."/>
            <person name="Dupes A."/>
            <person name="Elong R."/>
            <person name="Falk J."/>
            <person name="Farina A."/>
            <person name="Faro S."/>
            <person name="Ferguson D."/>
            <person name="Fisher S."/>
            <person name="Foley C.D."/>
            <person name="Franke A."/>
            <person name="Friedrich D."/>
            <person name="Gadbois L."/>
            <person name="Gearin G."/>
            <person name="Gearin C.R."/>
            <person name="Giannoukos G."/>
            <person name="Goode T."/>
            <person name="Graham J."/>
            <person name="Grandbois E."/>
            <person name="Grewal S."/>
            <person name="Gyaltsen K."/>
            <person name="Hafez N."/>
            <person name="Hagos B."/>
            <person name="Hall J."/>
            <person name="Henson C."/>
            <person name="Hollinger A."/>
            <person name="Honan T."/>
            <person name="Huard M.D."/>
            <person name="Hughes L."/>
            <person name="Hurhula B."/>
            <person name="Husby M.E."/>
            <person name="Kamat A."/>
            <person name="Kanga B."/>
            <person name="Kashin S."/>
            <person name="Khazanovich D."/>
            <person name="Kisner P."/>
            <person name="Lance K."/>
            <person name="Lara M."/>
            <person name="Lee W."/>
            <person name="Lennon N."/>
            <person name="Letendre F."/>
            <person name="LeVine R."/>
            <person name="Lipovsky A."/>
            <person name="Liu X."/>
            <person name="Liu J."/>
            <person name="Liu S."/>
            <person name="Lokyitsang T."/>
            <person name="Lokyitsang Y."/>
            <person name="Lubonja R."/>
            <person name="Lui A."/>
            <person name="MacDonald P."/>
            <person name="Magnisalis V."/>
            <person name="Maru K."/>
            <person name="Matthews C."/>
            <person name="McCusker W."/>
            <person name="McDonough S."/>
            <person name="Mehta T."/>
            <person name="Meldrim J."/>
            <person name="Meneus L."/>
            <person name="Mihai O."/>
            <person name="Mihalev A."/>
            <person name="Mihova T."/>
            <person name="Mittelman R."/>
            <person name="Mlenga V."/>
            <person name="Montmayeur A."/>
            <person name="Mulrain L."/>
            <person name="Navidi A."/>
            <person name="Naylor J."/>
            <person name="Negash T."/>
            <person name="Nguyen T."/>
            <person name="Nguyen N."/>
            <person name="Nicol R."/>
            <person name="Norbu C."/>
            <person name="Norbu N."/>
            <person name="Novod N."/>
            <person name="O'Neill B."/>
            <person name="Osman S."/>
            <person name="Markiewicz E."/>
            <person name="Oyono O.L."/>
            <person name="Patti C."/>
            <person name="Phunkhang P."/>
            <person name="Pierre F."/>
            <person name="Priest M."/>
            <person name="Raghuraman S."/>
            <person name="Rege F."/>
            <person name="Reyes R."/>
            <person name="Rise C."/>
            <person name="Rogov P."/>
            <person name="Ross K."/>
            <person name="Ryan E."/>
            <person name="Settipalli S."/>
            <person name="Shea T."/>
            <person name="Sherpa N."/>
            <person name="Shi L."/>
            <person name="Shih D."/>
            <person name="Sparrow T."/>
            <person name="Spaulding J."/>
            <person name="Stalker J."/>
            <person name="Stange-Thomann N."/>
            <person name="Stavropoulos S."/>
            <person name="Stone C."/>
            <person name="Strader C."/>
            <person name="Tesfaye S."/>
            <person name="Thomson T."/>
            <person name="Thoulutsang Y."/>
            <person name="Thoulutsang D."/>
            <person name="Topham K."/>
            <person name="Topping I."/>
            <person name="Tsamla T."/>
            <person name="Vassiliev H."/>
            <person name="Vo A."/>
            <person name="Wangchuk T."/>
            <person name="Wangdi T."/>
            <person name="Weiand M."/>
            <person name="Wilkinson J."/>
            <person name="Wilson A."/>
            <person name="Yadav S."/>
            <person name="Young G."/>
            <person name="Yu Q."/>
            <person name="Zembek L."/>
            <person name="Zhong D."/>
            <person name="Zimmer A."/>
            <person name="Zwirko Z."/>
            <person name="Jaffe D.B."/>
            <person name="Alvarez P."/>
            <person name="Brockman W."/>
            <person name="Butler J."/>
            <person name="Chin C."/>
            <person name="Gnerre S."/>
            <person name="Grabherr M."/>
            <person name="Kleber M."/>
            <person name="Mauceli E."/>
            <person name="MacCallum I."/>
        </authorList>
    </citation>
    <scope>NUCLEOTIDE SEQUENCE [LARGE SCALE GENOMIC DNA]</scope>
    <source>
        <strain evidence="3">white501</strain>
    </source>
</reference>
<organism evidence="2 3">
    <name type="scientific">Drosophila simulans</name>
    <name type="common">Fruit fly</name>
    <dbReference type="NCBI Taxonomy" id="7240"/>
    <lineage>
        <taxon>Eukaryota</taxon>
        <taxon>Metazoa</taxon>
        <taxon>Ecdysozoa</taxon>
        <taxon>Arthropoda</taxon>
        <taxon>Hexapoda</taxon>
        <taxon>Insecta</taxon>
        <taxon>Pterygota</taxon>
        <taxon>Neoptera</taxon>
        <taxon>Endopterygota</taxon>
        <taxon>Diptera</taxon>
        <taxon>Brachycera</taxon>
        <taxon>Muscomorpha</taxon>
        <taxon>Ephydroidea</taxon>
        <taxon>Drosophilidae</taxon>
        <taxon>Drosophila</taxon>
        <taxon>Sophophora</taxon>
    </lineage>
</organism>
<evidence type="ECO:0000256" key="1">
    <source>
        <dbReference type="SAM" id="SignalP"/>
    </source>
</evidence>
<dbReference type="Pfam" id="PF06477">
    <property type="entry name" value="DUF1091"/>
    <property type="match status" value="1"/>
</dbReference>
<proteinExistence type="predicted"/>
<dbReference type="HOGENOM" id="CLU_083433_0_0_1"/>
<feature type="signal peptide" evidence="1">
    <location>
        <begin position="1"/>
        <end position="22"/>
    </location>
</feature>
<name>B4Q738_DROSI</name>
<dbReference type="Proteomes" id="UP000000304">
    <property type="component" value="Chromosome 2L"/>
</dbReference>
<keyword evidence="1" id="KW-0732">Signal</keyword>
<dbReference type="SMART" id="SM00697">
    <property type="entry name" value="DM8"/>
    <property type="match status" value="1"/>
</dbReference>
<dbReference type="AlphaFoldDB" id="B4Q738"/>
<accession>B4Q738</accession>
<gene>
    <name evidence="2" type="primary">Dsim\GD22916</name>
    <name evidence="2" type="ORF">Dsim_GD22916</name>
</gene>
<dbReference type="OMA" id="HSNWYAY"/>
<sequence>MFSPVRLIQLGFFLCTFHQVRTACKSNLFTKNLTPFQAVCKLEFTNLKCVTLDPEFAYFDYCYIKAVNRTYKYLSLRAKLLKTPVTKIKINVALLQRLNGYKPFLYNVTIDACRFYKNQKSNPIAGYLYSFFKDYSNMNHSCPYDHDIIVEKVSISHLNTQVTDVLPVPHGDYLFHSNWYAYDIKRATVNVYVTIS</sequence>
<keyword evidence="3" id="KW-1185">Reference proteome</keyword>